<name>A0A174NP49_ANAHA</name>
<evidence type="ECO:0000256" key="1">
    <source>
        <dbReference type="ARBA" id="ARBA00010243"/>
    </source>
</evidence>
<feature type="domain" description="MPN" evidence="7">
    <location>
        <begin position="30"/>
        <end position="154"/>
    </location>
</feature>
<dbReference type="Proteomes" id="UP000095564">
    <property type="component" value="Unassembled WGS sequence"/>
</dbReference>
<dbReference type="GO" id="GO:0046872">
    <property type="term" value="F:metal ion binding"/>
    <property type="evidence" value="ECO:0007669"/>
    <property type="project" value="UniProtKB-KW"/>
</dbReference>
<dbReference type="PANTHER" id="PTHR30471:SF3">
    <property type="entry name" value="UPF0758 PROTEIN YEES-RELATED"/>
    <property type="match status" value="1"/>
</dbReference>
<dbReference type="AlphaFoldDB" id="A0A174NP49"/>
<dbReference type="InterPro" id="IPR001405">
    <property type="entry name" value="UPF0758"/>
</dbReference>
<evidence type="ECO:0000259" key="7">
    <source>
        <dbReference type="PROSITE" id="PS50249"/>
    </source>
</evidence>
<keyword evidence="3" id="KW-0479">Metal-binding</keyword>
<comment type="similarity">
    <text evidence="1">Belongs to the UPF0758 family.</text>
</comment>
<dbReference type="Gene3D" id="3.40.140.10">
    <property type="entry name" value="Cytidine Deaminase, domain 2"/>
    <property type="match status" value="1"/>
</dbReference>
<evidence type="ECO:0000256" key="3">
    <source>
        <dbReference type="ARBA" id="ARBA00022723"/>
    </source>
</evidence>
<dbReference type="Pfam" id="PF04002">
    <property type="entry name" value="RadC"/>
    <property type="match status" value="1"/>
</dbReference>
<evidence type="ECO:0000313" key="8">
    <source>
        <dbReference type="EMBL" id="CUP48647.1"/>
    </source>
</evidence>
<dbReference type="PANTHER" id="PTHR30471">
    <property type="entry name" value="DNA REPAIR PROTEIN RADC"/>
    <property type="match status" value="1"/>
</dbReference>
<evidence type="ECO:0000256" key="4">
    <source>
        <dbReference type="ARBA" id="ARBA00022801"/>
    </source>
</evidence>
<keyword evidence="2" id="KW-0645">Protease</keyword>
<dbReference type="CDD" id="cd08071">
    <property type="entry name" value="MPN_DUF2466"/>
    <property type="match status" value="1"/>
</dbReference>
<organism evidence="8 9">
    <name type="scientific">Anaerostipes hadrus</name>
    <dbReference type="NCBI Taxonomy" id="649756"/>
    <lineage>
        <taxon>Bacteria</taxon>
        <taxon>Bacillati</taxon>
        <taxon>Bacillota</taxon>
        <taxon>Clostridia</taxon>
        <taxon>Lachnospirales</taxon>
        <taxon>Lachnospiraceae</taxon>
        <taxon>Anaerostipes</taxon>
    </lineage>
</organism>
<evidence type="ECO:0000256" key="2">
    <source>
        <dbReference type="ARBA" id="ARBA00022670"/>
    </source>
</evidence>
<dbReference type="RefSeq" id="WP_055159893.1">
    <property type="nucleotide sequence ID" value="NZ_CZAU01000013.1"/>
</dbReference>
<evidence type="ECO:0000256" key="6">
    <source>
        <dbReference type="ARBA" id="ARBA00023049"/>
    </source>
</evidence>
<dbReference type="PROSITE" id="PS01302">
    <property type="entry name" value="UPF0758"/>
    <property type="match status" value="1"/>
</dbReference>
<protein>
    <submittedName>
        <fullName evidence="8">DNA repair protein RadC</fullName>
    </submittedName>
</protein>
<dbReference type="GO" id="GO:0006508">
    <property type="term" value="P:proteolysis"/>
    <property type="evidence" value="ECO:0007669"/>
    <property type="project" value="UniProtKB-KW"/>
</dbReference>
<evidence type="ECO:0000313" key="9">
    <source>
        <dbReference type="Proteomes" id="UP000095564"/>
    </source>
</evidence>
<sequence length="156" mass="17613">MKIKEYTTELDVDKKNVLREVGHYVIVKEKYNSPQKFADFAREKLHLDMRAEEYVYILGLTSKNHVLGVFEISHGSIDRSVCGVREIFVRLLLSGAAQFVMIHNHPSGDDSPSSMDCQATQRLIEAGKLMGIPMVDSIIIGDVGHFSIREEGMARF</sequence>
<reference evidence="8 9" key="1">
    <citation type="submission" date="2015-09" db="EMBL/GenBank/DDBJ databases">
        <authorList>
            <consortium name="Pathogen Informatics"/>
        </authorList>
    </citation>
    <scope>NUCLEOTIDE SEQUENCE [LARGE SCALE GENOMIC DNA]</scope>
    <source>
        <strain evidence="8 9">2789STDY5834908</strain>
    </source>
</reference>
<keyword evidence="4" id="KW-0378">Hydrolase</keyword>
<proteinExistence type="inferred from homology"/>
<gene>
    <name evidence="8" type="ORF">ERS852520_01450</name>
</gene>
<evidence type="ECO:0000256" key="5">
    <source>
        <dbReference type="ARBA" id="ARBA00022833"/>
    </source>
</evidence>
<dbReference type="EMBL" id="CZAU01000013">
    <property type="protein sequence ID" value="CUP48647.1"/>
    <property type="molecule type" value="Genomic_DNA"/>
</dbReference>
<keyword evidence="5" id="KW-0862">Zinc</keyword>
<keyword evidence="6" id="KW-0482">Metalloprotease</keyword>
<accession>A0A174NP49</accession>
<dbReference type="OrthoDB" id="9804482at2"/>
<dbReference type="InterPro" id="IPR037518">
    <property type="entry name" value="MPN"/>
</dbReference>
<dbReference type="PROSITE" id="PS50249">
    <property type="entry name" value="MPN"/>
    <property type="match status" value="1"/>
</dbReference>
<dbReference type="InterPro" id="IPR020891">
    <property type="entry name" value="UPF0758_CS"/>
</dbReference>
<dbReference type="GO" id="GO:0008237">
    <property type="term" value="F:metallopeptidase activity"/>
    <property type="evidence" value="ECO:0007669"/>
    <property type="project" value="UniProtKB-KW"/>
</dbReference>
<dbReference type="InterPro" id="IPR025657">
    <property type="entry name" value="RadC_JAB"/>
</dbReference>